<organism evidence="2 3">
    <name type="scientific">Candidatus Curtissbacteria bacterium RIFCSPLOWO2_01_FULL_38_11b</name>
    <dbReference type="NCBI Taxonomy" id="1797725"/>
    <lineage>
        <taxon>Bacteria</taxon>
        <taxon>Candidatus Curtissiibacteriota</taxon>
    </lineage>
</organism>
<keyword evidence="1" id="KW-1133">Transmembrane helix</keyword>
<evidence type="ECO:0000256" key="1">
    <source>
        <dbReference type="SAM" id="Phobius"/>
    </source>
</evidence>
<dbReference type="Proteomes" id="UP000176740">
    <property type="component" value="Unassembled WGS sequence"/>
</dbReference>
<comment type="caution">
    <text evidence="2">The sequence shown here is derived from an EMBL/GenBank/DDBJ whole genome shotgun (WGS) entry which is preliminary data.</text>
</comment>
<evidence type="ECO:0000313" key="3">
    <source>
        <dbReference type="Proteomes" id="UP000176740"/>
    </source>
</evidence>
<keyword evidence="1" id="KW-0472">Membrane</keyword>
<sequence length="238" mass="26606">MKRIYRVQRLARKEESAIIKRIFYLSIISVALVIVIFTIGIPLLGRFADLLDSVFNNNTSTISEGEIPLPPAVDTLPPTTNQLTITISGFSTNSLKVEIYKSGQLIDETNVDNGKFEFKDFRLDDGENRLSFRSINASGKSSDYTPEVVIILDKEPPDLEIQNPTEGQIFIENNKIKVSGKTEKNAQVFASGFLANVNNDGNFEVFISLVEGENKIEVKAIDDAQNTTIKEIKVEFKR</sequence>
<evidence type="ECO:0000313" key="2">
    <source>
        <dbReference type="EMBL" id="OGD97213.1"/>
    </source>
</evidence>
<proteinExistence type="predicted"/>
<dbReference type="Gene3D" id="2.60.40.10">
    <property type="entry name" value="Immunoglobulins"/>
    <property type="match status" value="1"/>
</dbReference>
<dbReference type="Gene3D" id="2.60.40.3110">
    <property type="match status" value="1"/>
</dbReference>
<name>A0A1F5GZB6_9BACT</name>
<evidence type="ECO:0008006" key="4">
    <source>
        <dbReference type="Google" id="ProtNLM"/>
    </source>
</evidence>
<reference evidence="2 3" key="1">
    <citation type="journal article" date="2016" name="Nat. Commun.">
        <title>Thousands of microbial genomes shed light on interconnected biogeochemical processes in an aquifer system.</title>
        <authorList>
            <person name="Anantharaman K."/>
            <person name="Brown C.T."/>
            <person name="Hug L.A."/>
            <person name="Sharon I."/>
            <person name="Castelle C.J."/>
            <person name="Probst A.J."/>
            <person name="Thomas B.C."/>
            <person name="Singh A."/>
            <person name="Wilkins M.J."/>
            <person name="Karaoz U."/>
            <person name="Brodie E.L."/>
            <person name="Williams K.H."/>
            <person name="Hubbard S.S."/>
            <person name="Banfield J.F."/>
        </authorList>
    </citation>
    <scope>NUCLEOTIDE SEQUENCE [LARGE SCALE GENOMIC DNA]</scope>
</reference>
<accession>A0A1F5GZB6</accession>
<keyword evidence="1" id="KW-0812">Transmembrane</keyword>
<dbReference type="InterPro" id="IPR013783">
    <property type="entry name" value="Ig-like_fold"/>
</dbReference>
<feature type="transmembrane region" description="Helical" evidence="1">
    <location>
        <begin position="21"/>
        <end position="44"/>
    </location>
</feature>
<protein>
    <recommendedName>
        <fullName evidence="4">Bacterial Ig-like domain-containing protein</fullName>
    </recommendedName>
</protein>
<dbReference type="AlphaFoldDB" id="A0A1F5GZB6"/>
<gene>
    <name evidence="2" type="ORF">A3A49_02425</name>
</gene>
<dbReference type="STRING" id="1797725.A3A49_02425"/>
<dbReference type="EMBL" id="MFBO01000036">
    <property type="protein sequence ID" value="OGD97213.1"/>
    <property type="molecule type" value="Genomic_DNA"/>
</dbReference>
<dbReference type="Pfam" id="PF09136">
    <property type="entry name" value="Glucodextran_B"/>
    <property type="match status" value="1"/>
</dbReference>